<name>A0A4P6UUC0_9BACL</name>
<accession>A0A4P6UUC0</accession>
<keyword evidence="3" id="KW-1185">Reference proteome</keyword>
<keyword evidence="1" id="KW-1133">Transmembrane helix</keyword>
<evidence type="ECO:0000313" key="2">
    <source>
        <dbReference type="EMBL" id="QBK26397.1"/>
    </source>
</evidence>
<dbReference type="RefSeq" id="WP_208650088.1">
    <property type="nucleotide sequence ID" value="NZ_CP036528.1"/>
</dbReference>
<evidence type="ECO:0000313" key="3">
    <source>
        <dbReference type="Proteomes" id="UP000291151"/>
    </source>
</evidence>
<reference evidence="2 3" key="1">
    <citation type="submission" date="2019-02" db="EMBL/GenBank/DDBJ databases">
        <title>Ureibacillus thermophilus.</title>
        <authorList>
            <person name="Sunny J.S."/>
            <person name="Natarajan A."/>
            <person name="Saleena L.M."/>
        </authorList>
    </citation>
    <scope>NUCLEOTIDE SEQUENCE [LARGE SCALE GENOMIC DNA]</scope>
    <source>
        <strain evidence="2 3">LM102</strain>
    </source>
</reference>
<dbReference type="AlphaFoldDB" id="A0A4P6UUC0"/>
<proteinExistence type="predicted"/>
<dbReference type="EMBL" id="CP036528">
    <property type="protein sequence ID" value="QBK26397.1"/>
    <property type="molecule type" value="Genomic_DNA"/>
</dbReference>
<keyword evidence="1" id="KW-0472">Membrane</keyword>
<feature type="transmembrane region" description="Helical" evidence="1">
    <location>
        <begin position="6"/>
        <end position="26"/>
    </location>
</feature>
<organism evidence="2 3">
    <name type="scientific">Ureibacillus thermophilus</name>
    <dbReference type="NCBI Taxonomy" id="367743"/>
    <lineage>
        <taxon>Bacteria</taxon>
        <taxon>Bacillati</taxon>
        <taxon>Bacillota</taxon>
        <taxon>Bacilli</taxon>
        <taxon>Bacillales</taxon>
        <taxon>Caryophanaceae</taxon>
        <taxon>Ureibacillus</taxon>
    </lineage>
</organism>
<keyword evidence="1" id="KW-0812">Transmembrane</keyword>
<sequence>MIRAALLGSMTGFVGVLVFILMLNAMSPTYKEEAKSEKLIPVSSEVKQEEKENDYVQFYANQYGVFSTFEKATEFVYGNSRLNTSAVVEIDGSYYVWSNVATTKEGIVPSEDPPSFVKPFKLIAAGCSDPALKKIPSLLKSEDPSNFHFEKGEKQENLPPDWETINIALSSISSDLSVIRMHLLAHYFTENECLKIEF</sequence>
<evidence type="ECO:0000256" key="1">
    <source>
        <dbReference type="SAM" id="Phobius"/>
    </source>
</evidence>
<dbReference type="Proteomes" id="UP000291151">
    <property type="component" value="Chromosome"/>
</dbReference>
<protein>
    <submittedName>
        <fullName evidence="2">Uncharacterized protein</fullName>
    </submittedName>
</protein>
<dbReference type="KEGG" id="uth:DKZ56_11315"/>
<gene>
    <name evidence="2" type="ORF">DKZ56_11315</name>
</gene>